<comment type="caution">
    <text evidence="2">The sequence shown here is derived from an EMBL/GenBank/DDBJ whole genome shotgun (WGS) entry which is preliminary data.</text>
</comment>
<reference evidence="2" key="1">
    <citation type="submission" date="2016-10" db="EMBL/GenBank/DDBJ databases">
        <authorList>
            <person name="Benchimol M."/>
            <person name="Almeida L.G."/>
            <person name="Vasconcelos A.T."/>
            <person name="Perreira-Neves A."/>
            <person name="Rosa I.A."/>
            <person name="Tasca T."/>
            <person name="Bogo M.R."/>
            <person name="de Souza W."/>
        </authorList>
    </citation>
    <scope>NUCLEOTIDE SEQUENCE [LARGE SCALE GENOMIC DNA]</scope>
    <source>
        <strain evidence="2">K</strain>
    </source>
</reference>
<name>A0A1J4JVP8_9EUKA</name>
<evidence type="ECO:0000313" key="3">
    <source>
        <dbReference type="Proteomes" id="UP000179807"/>
    </source>
</evidence>
<feature type="transmembrane region" description="Helical" evidence="1">
    <location>
        <begin position="691"/>
        <end position="717"/>
    </location>
</feature>
<organism evidence="2 3">
    <name type="scientific">Tritrichomonas foetus</name>
    <dbReference type="NCBI Taxonomy" id="1144522"/>
    <lineage>
        <taxon>Eukaryota</taxon>
        <taxon>Metamonada</taxon>
        <taxon>Parabasalia</taxon>
        <taxon>Tritrichomonadida</taxon>
        <taxon>Tritrichomonadidae</taxon>
        <taxon>Tritrichomonas</taxon>
    </lineage>
</organism>
<dbReference type="PANTHER" id="PTHR12631">
    <property type="entry name" value="ALPHA-L-IDURONIDASE"/>
    <property type="match status" value="1"/>
</dbReference>
<dbReference type="SUPFAM" id="SSF51445">
    <property type="entry name" value="(Trans)glycosidases"/>
    <property type="match status" value="1"/>
</dbReference>
<dbReference type="OrthoDB" id="10360074at2759"/>
<evidence type="ECO:0000256" key="1">
    <source>
        <dbReference type="SAM" id="Phobius"/>
    </source>
</evidence>
<evidence type="ECO:0000313" key="2">
    <source>
        <dbReference type="EMBL" id="OHT03217.1"/>
    </source>
</evidence>
<dbReference type="GeneID" id="94841503"/>
<protein>
    <recommendedName>
        <fullName evidence="4">Glycoside hydrolase family 5 domain-containing protein</fullName>
    </recommendedName>
</protein>
<proteinExistence type="predicted"/>
<dbReference type="EMBL" id="MLAK01000836">
    <property type="protein sequence ID" value="OHT03217.1"/>
    <property type="molecule type" value="Genomic_DNA"/>
</dbReference>
<dbReference type="InterPro" id="IPR017853">
    <property type="entry name" value="GH"/>
</dbReference>
<dbReference type="PANTHER" id="PTHR12631:SF10">
    <property type="entry name" value="BETA-XYLOSIDASE-LIKE PROTEIN-RELATED"/>
    <property type="match status" value="1"/>
</dbReference>
<accession>A0A1J4JVP8</accession>
<sequence length="728" mass="83916">MFFCFLLQILYAYDVFDSPYGVCSHITMGELVQQPTIVEKIKEAGINWIRSDFIWTMVEWSEGVFNDKAFEFAMKEIRNHSMKILPIFLATPTWGKPAINHLDKWKEYVRRIVTFYQDEIEYWEVFNEPNLEAFWETKPNATDYTKLLKVTYETIKGINSSIKVVFAGLAGVPFDYMKECLHADADQYFDILNIHPYRGGLTSYRLIDTFKDNINDFLNLTNYNKSLWISEMGSSTLLNKTTFEEWFFKTAQTMVKNSSDIQNVGYLIGDDLFPDGTELSTYQLKTYFPGKNVEAITNYTNFNKYQMIVVPPSESFPLQIFNQTIEFVKNGGTLVFSYGIPLYYYYVESMNEDNTTKLEQKVADSKYRKDLRINVDAWWYSDVPEQSKVKYTEGVQDKSNNLSSFIGTRFFTDQLLKDGDKLIPIIVGYDDNTSFEESVTLIYDFNSDFTGNIIINSLKLNKYEGNIVRNEREQGIYISQNILLALLFGVEKFFNYEFMSVETDNNDSESFYGIVHKDLSEKPAFYSYKALTKARPAGSVYLNQNQNYYSDDKSHIKLKWIRPDGYFGYAFWISSDSNLQLNATVKGSILECFDHYGNIKDFFITGDKVNLTTEILYVIGPEEITLSRDPVDYEIHSTSDDEIHSTSDDEIPPSNDIIDETMISIVFSVSESNNGTEDEFDTQPESKKISIGAIVGITIAIICIVVVLALTIIYLVLRKKKTENSSEL</sequence>
<keyword evidence="3" id="KW-1185">Reference proteome</keyword>
<dbReference type="VEuPathDB" id="TrichDB:TRFO_29462"/>
<dbReference type="InterPro" id="IPR051923">
    <property type="entry name" value="Glycosyl_Hydrolase_39"/>
</dbReference>
<keyword evidence="1" id="KW-0472">Membrane</keyword>
<dbReference type="RefSeq" id="XP_068356353.1">
    <property type="nucleotide sequence ID" value="XM_068506799.1"/>
</dbReference>
<dbReference type="GO" id="GO:0004553">
    <property type="term" value="F:hydrolase activity, hydrolyzing O-glycosyl compounds"/>
    <property type="evidence" value="ECO:0007669"/>
    <property type="project" value="TreeGrafter"/>
</dbReference>
<dbReference type="AlphaFoldDB" id="A0A1J4JVP8"/>
<dbReference type="Gene3D" id="3.20.20.80">
    <property type="entry name" value="Glycosidases"/>
    <property type="match status" value="2"/>
</dbReference>
<keyword evidence="1" id="KW-1133">Transmembrane helix</keyword>
<dbReference type="Proteomes" id="UP000179807">
    <property type="component" value="Unassembled WGS sequence"/>
</dbReference>
<keyword evidence="1" id="KW-0812">Transmembrane</keyword>
<evidence type="ECO:0008006" key="4">
    <source>
        <dbReference type="Google" id="ProtNLM"/>
    </source>
</evidence>
<gene>
    <name evidence="2" type="ORF">TRFO_29462</name>
</gene>